<feature type="transmembrane region" description="Helical" evidence="2">
    <location>
        <begin position="123"/>
        <end position="144"/>
    </location>
</feature>
<reference evidence="5" key="1">
    <citation type="submission" date="2017-04" db="EMBL/GenBank/DDBJ databases">
        <title>Function of individual gut microbiota members based on whole genome sequencing of pure cultures obtained from chicken caecum.</title>
        <authorList>
            <person name="Medvecky M."/>
            <person name="Cejkova D."/>
            <person name="Polansky O."/>
            <person name="Karasova D."/>
            <person name="Kubasova T."/>
            <person name="Cizek A."/>
            <person name="Rychlik I."/>
        </authorList>
    </citation>
    <scope>NUCLEOTIDE SEQUENCE [LARGE SCALE GENOMIC DNA]</scope>
    <source>
        <strain evidence="5">An144</strain>
    </source>
</reference>
<dbReference type="Gene3D" id="1.10.260.40">
    <property type="entry name" value="lambda repressor-like DNA-binding domains"/>
    <property type="match status" value="1"/>
</dbReference>
<name>A0A1Y4QT33_9ENTE</name>
<dbReference type="GO" id="GO:0003677">
    <property type="term" value="F:DNA binding"/>
    <property type="evidence" value="ECO:0007669"/>
    <property type="project" value="UniProtKB-KW"/>
</dbReference>
<keyword evidence="1" id="KW-0238">DNA-binding</keyword>
<dbReference type="InterPro" id="IPR001387">
    <property type="entry name" value="Cro/C1-type_HTH"/>
</dbReference>
<feature type="transmembrane region" description="Helical" evidence="2">
    <location>
        <begin position="101"/>
        <end position="117"/>
    </location>
</feature>
<proteinExistence type="predicted"/>
<dbReference type="PANTHER" id="PTHR46558:SF4">
    <property type="entry name" value="DNA-BIDING PHAGE PROTEIN"/>
    <property type="match status" value="1"/>
</dbReference>
<dbReference type="AlphaFoldDB" id="A0A1Y4QT33"/>
<dbReference type="Pfam" id="PF01381">
    <property type="entry name" value="HTH_3"/>
    <property type="match status" value="1"/>
</dbReference>
<dbReference type="PANTHER" id="PTHR46558">
    <property type="entry name" value="TRACRIPTIONAL REGULATORY PROTEIN-RELATED-RELATED"/>
    <property type="match status" value="1"/>
</dbReference>
<evidence type="ECO:0000256" key="1">
    <source>
        <dbReference type="ARBA" id="ARBA00023125"/>
    </source>
</evidence>
<dbReference type="InterPro" id="IPR010982">
    <property type="entry name" value="Lambda_DNA-bd_dom_sf"/>
</dbReference>
<keyword evidence="2" id="KW-0812">Transmembrane</keyword>
<evidence type="ECO:0000256" key="2">
    <source>
        <dbReference type="SAM" id="Phobius"/>
    </source>
</evidence>
<sequence>MQFSNYLFLWRNTLNFEEKLRAYRKEKNISQEQLAEKIGVTRQAVSRWETGKSLPDIHTLHKISKILGISIEDFVDDYTYPKKEKKEVTNKKTLMTHYSKYLYILLVAFTLACTLPKDISVPIMFFGKLVIIFFILLLIVYFIIKKYLE</sequence>
<keyword evidence="2" id="KW-1133">Transmembrane helix</keyword>
<dbReference type="SUPFAM" id="SSF47413">
    <property type="entry name" value="lambda repressor-like DNA-binding domains"/>
    <property type="match status" value="1"/>
</dbReference>
<protein>
    <recommendedName>
        <fullName evidence="3">HTH cro/C1-type domain-containing protein</fullName>
    </recommendedName>
</protein>
<gene>
    <name evidence="4" type="ORF">B5E88_11170</name>
</gene>
<feature type="domain" description="HTH cro/C1-type" evidence="3">
    <location>
        <begin position="20"/>
        <end position="74"/>
    </location>
</feature>
<keyword evidence="2" id="KW-0472">Membrane</keyword>
<accession>A0A1Y4QT33</accession>
<dbReference type="SMART" id="SM00530">
    <property type="entry name" value="HTH_XRE"/>
    <property type="match status" value="1"/>
</dbReference>
<dbReference type="CDD" id="cd00093">
    <property type="entry name" value="HTH_XRE"/>
    <property type="match status" value="1"/>
</dbReference>
<evidence type="ECO:0000259" key="3">
    <source>
        <dbReference type="PROSITE" id="PS50943"/>
    </source>
</evidence>
<evidence type="ECO:0000313" key="5">
    <source>
        <dbReference type="Proteomes" id="UP000196074"/>
    </source>
</evidence>
<dbReference type="EMBL" id="NFLC01000031">
    <property type="protein sequence ID" value="OUQ08458.1"/>
    <property type="molecule type" value="Genomic_DNA"/>
</dbReference>
<comment type="caution">
    <text evidence="4">The sequence shown here is derived from an EMBL/GenBank/DDBJ whole genome shotgun (WGS) entry which is preliminary data.</text>
</comment>
<dbReference type="Proteomes" id="UP000196074">
    <property type="component" value="Unassembled WGS sequence"/>
</dbReference>
<dbReference type="PROSITE" id="PS50943">
    <property type="entry name" value="HTH_CROC1"/>
    <property type="match status" value="1"/>
</dbReference>
<evidence type="ECO:0000313" key="4">
    <source>
        <dbReference type="EMBL" id="OUQ08458.1"/>
    </source>
</evidence>
<organism evidence="4 5">
    <name type="scientific">Enterococcus cecorum</name>
    <dbReference type="NCBI Taxonomy" id="44008"/>
    <lineage>
        <taxon>Bacteria</taxon>
        <taxon>Bacillati</taxon>
        <taxon>Bacillota</taxon>
        <taxon>Bacilli</taxon>
        <taxon>Lactobacillales</taxon>
        <taxon>Enterococcaceae</taxon>
        <taxon>Enterococcus</taxon>
    </lineage>
</organism>